<dbReference type="Gene3D" id="3.30.300.30">
    <property type="match status" value="1"/>
</dbReference>
<evidence type="ECO:0000259" key="3">
    <source>
        <dbReference type="Pfam" id="PF00501"/>
    </source>
</evidence>
<evidence type="ECO:0000256" key="1">
    <source>
        <dbReference type="ARBA" id="ARBA00006432"/>
    </source>
</evidence>
<dbReference type="PANTHER" id="PTHR43201">
    <property type="entry name" value="ACYL-COA SYNTHETASE"/>
    <property type="match status" value="1"/>
</dbReference>
<dbReference type="FunFam" id="3.30.300.30:FF:000008">
    <property type="entry name" value="2,3-dihydroxybenzoate-AMP ligase"/>
    <property type="match status" value="1"/>
</dbReference>
<accession>A0A117QW40</accession>
<evidence type="ECO:0000313" key="5">
    <source>
        <dbReference type="EMBL" id="KUN57433.1"/>
    </source>
</evidence>
<sequence length="542" mass="57974">MLRMREPLTTSQWSRDDSVPLVEYTVGSLLAERARTHGDALALVGTAHGTGEQRRLTYRDLYTEARRVATALLRLAEPGEFVALWAPNVIEWPVIQYGAALAGMTLVALNPVLRADELVYAVNHSRAAVLLHADVSRDYDLAAVAASVRSRCPALREVVSLSARERWLAESGDLPATADVQDAGAPVMLQYTSGTTGLPKGVLLRHRSLVNVAKLSAQRAEVEPGAMQVNPLPMFHTAGCVVATLGSLWLGGCMVLVEQFRPALVLELMEKEQATVLFCVPAMLGALVEAARDAGGTAPALRTVAVGGANVPAALVEATRQLFGARVHIMYGQTELAPTLSATGRSDTPEDLTHTVGRPLPQVECKIVDPVTGAVQPLGTPGEICARGYQQMIEYLHDPESTARTVDAGGWVHTGDLGAMDARGVITVTGRLKELIIRGGENIAPVEIETCLLGHEAVLEAAVVAVPDERMGEAVAAVVRLAGEQPAGLRDALVEHCRARLAKYKVPQHWYVADEMPVTPAGKVRKFKLRDAVTAGTLRDLD</sequence>
<dbReference type="SUPFAM" id="SSF56801">
    <property type="entry name" value="Acetyl-CoA synthetase-like"/>
    <property type="match status" value="1"/>
</dbReference>
<proteinExistence type="inferred from homology"/>
<dbReference type="Pfam" id="PF13193">
    <property type="entry name" value="AMP-binding_C"/>
    <property type="match status" value="1"/>
</dbReference>
<feature type="domain" description="AMP-binding enzyme C-terminal" evidence="4">
    <location>
        <begin position="447"/>
        <end position="523"/>
    </location>
</feature>
<dbReference type="InterPro" id="IPR020845">
    <property type="entry name" value="AMP-binding_CS"/>
</dbReference>
<dbReference type="GO" id="GO:0006631">
    <property type="term" value="P:fatty acid metabolic process"/>
    <property type="evidence" value="ECO:0007669"/>
    <property type="project" value="TreeGrafter"/>
</dbReference>
<dbReference type="PROSITE" id="PS00455">
    <property type="entry name" value="AMP_BINDING"/>
    <property type="match status" value="1"/>
</dbReference>
<dbReference type="AlphaFoldDB" id="A0A117QW40"/>
<protein>
    <submittedName>
        <fullName evidence="5">Long-chain fatty acid--CoA ligase</fullName>
    </submittedName>
</protein>
<dbReference type="Proteomes" id="UP000053669">
    <property type="component" value="Unassembled WGS sequence"/>
</dbReference>
<comment type="similarity">
    <text evidence="1">Belongs to the ATP-dependent AMP-binding enzyme family.</text>
</comment>
<dbReference type="GO" id="GO:0031956">
    <property type="term" value="F:medium-chain fatty acid-CoA ligase activity"/>
    <property type="evidence" value="ECO:0007669"/>
    <property type="project" value="TreeGrafter"/>
</dbReference>
<name>A0A117QW40_9ACTN</name>
<evidence type="ECO:0000313" key="6">
    <source>
        <dbReference type="Proteomes" id="UP000053669"/>
    </source>
</evidence>
<evidence type="ECO:0000259" key="4">
    <source>
        <dbReference type="Pfam" id="PF13193"/>
    </source>
</evidence>
<evidence type="ECO:0000256" key="2">
    <source>
        <dbReference type="ARBA" id="ARBA00022598"/>
    </source>
</evidence>
<dbReference type="PANTHER" id="PTHR43201:SF5">
    <property type="entry name" value="MEDIUM-CHAIN ACYL-COA LIGASE ACSF2, MITOCHONDRIAL"/>
    <property type="match status" value="1"/>
</dbReference>
<keyword evidence="2 5" id="KW-0436">Ligase</keyword>
<gene>
    <name evidence="5" type="ORF">AQJ46_47735</name>
</gene>
<reference evidence="5 6" key="1">
    <citation type="submission" date="2015-10" db="EMBL/GenBank/DDBJ databases">
        <title>Draft genome sequence of Streptomyces canus DSM 40017, type strain for the species Streptomyces canus.</title>
        <authorList>
            <person name="Ruckert C."/>
            <person name="Winkler A."/>
            <person name="Kalinowski J."/>
            <person name="Kampfer P."/>
            <person name="Glaeser S."/>
        </authorList>
    </citation>
    <scope>NUCLEOTIDE SEQUENCE [LARGE SCALE GENOMIC DNA]</scope>
    <source>
        <strain evidence="5 6">DSM 40017</strain>
    </source>
</reference>
<dbReference type="EMBL" id="LMWU01000073">
    <property type="protein sequence ID" value="KUN57433.1"/>
    <property type="molecule type" value="Genomic_DNA"/>
</dbReference>
<dbReference type="Gene3D" id="3.40.50.12780">
    <property type="entry name" value="N-terminal domain of ligase-like"/>
    <property type="match status" value="1"/>
</dbReference>
<dbReference type="InterPro" id="IPR042099">
    <property type="entry name" value="ANL_N_sf"/>
</dbReference>
<dbReference type="InterPro" id="IPR000873">
    <property type="entry name" value="AMP-dep_synth/lig_dom"/>
</dbReference>
<dbReference type="Pfam" id="PF00501">
    <property type="entry name" value="AMP-binding"/>
    <property type="match status" value="1"/>
</dbReference>
<comment type="caution">
    <text evidence="5">The sequence shown here is derived from an EMBL/GenBank/DDBJ whole genome shotgun (WGS) entry which is preliminary data.</text>
</comment>
<dbReference type="InterPro" id="IPR025110">
    <property type="entry name" value="AMP-bd_C"/>
</dbReference>
<feature type="domain" description="AMP-dependent synthetase/ligase" evidence="3">
    <location>
        <begin position="31"/>
        <end position="396"/>
    </location>
</feature>
<dbReference type="InterPro" id="IPR045851">
    <property type="entry name" value="AMP-bd_C_sf"/>
</dbReference>
<organism evidence="5 6">
    <name type="scientific">Streptomyces canus</name>
    <dbReference type="NCBI Taxonomy" id="58343"/>
    <lineage>
        <taxon>Bacteria</taxon>
        <taxon>Bacillati</taxon>
        <taxon>Actinomycetota</taxon>
        <taxon>Actinomycetes</taxon>
        <taxon>Kitasatosporales</taxon>
        <taxon>Streptomycetaceae</taxon>
        <taxon>Streptomyces</taxon>
        <taxon>Streptomyces aurantiacus group</taxon>
    </lineage>
</organism>
<dbReference type="STRING" id="58343.AQJ46_47735"/>